<dbReference type="AlphaFoldDB" id="A0A4Q0YSW9"/>
<feature type="transmembrane region" description="Helical" evidence="2">
    <location>
        <begin position="95"/>
        <end position="118"/>
    </location>
</feature>
<comment type="caution">
    <text evidence="4">The sequence shown here is derived from an EMBL/GenBank/DDBJ whole genome shotgun (WGS) entry which is preliminary data.</text>
</comment>
<dbReference type="PROSITE" id="PS50930">
    <property type="entry name" value="HTH_LYTTR"/>
    <property type="match status" value="1"/>
</dbReference>
<organism evidence="4 5">
    <name type="scientific">Veronia nyctiphanis</name>
    <dbReference type="NCBI Taxonomy" id="1278244"/>
    <lineage>
        <taxon>Bacteria</taxon>
        <taxon>Pseudomonadati</taxon>
        <taxon>Pseudomonadota</taxon>
        <taxon>Gammaproteobacteria</taxon>
        <taxon>Vibrionales</taxon>
        <taxon>Vibrionaceae</taxon>
        <taxon>Veronia</taxon>
    </lineage>
</organism>
<dbReference type="GO" id="GO:0003677">
    <property type="term" value="F:DNA binding"/>
    <property type="evidence" value="ECO:0007669"/>
    <property type="project" value="InterPro"/>
</dbReference>
<dbReference type="Proteomes" id="UP000290287">
    <property type="component" value="Unassembled WGS sequence"/>
</dbReference>
<reference evidence="4 5" key="1">
    <citation type="submission" date="2017-10" db="EMBL/GenBank/DDBJ databases">
        <title>Nyctiphanis sp. nov., isolated from the stomach of the euphausiid Nyctiphanes simplex (Hansen, 1911) in the Gulf of California.</title>
        <authorList>
            <person name="Gomez-Gil B."/>
            <person name="Aguilar-Mendez M."/>
            <person name="Lopez-Cortes A."/>
            <person name="Gomez-Gutierrez J."/>
            <person name="Roque A."/>
            <person name="Lang E."/>
            <person name="Gonzalez-Castillo A."/>
        </authorList>
    </citation>
    <scope>NUCLEOTIDE SEQUENCE [LARGE SCALE GENOMIC DNA]</scope>
    <source>
        <strain evidence="4 5">CAIM 600</strain>
    </source>
</reference>
<protein>
    <recommendedName>
        <fullName evidence="3">HTH LytTR-type domain-containing protein</fullName>
    </recommendedName>
</protein>
<dbReference type="Gene3D" id="2.40.50.1020">
    <property type="entry name" value="LytTr DNA-binding domain"/>
    <property type="match status" value="1"/>
</dbReference>
<feature type="domain" description="HTH LytTR-type" evidence="3">
    <location>
        <begin position="200"/>
        <end position="284"/>
    </location>
</feature>
<sequence length="285" mass="31886">MTQSIFTTGYQLNHTKISLKRLPKRLTQYIPPVKNLMAIILVGVVLGVLGPLGSHEIPRSISIVYWVTTCFVGFAIYQPIIAISHQKLSPLITRVWIRTLIACIPAGIFMSGAVLILVRLFFGSHVLSGISFQVVLFNTGFVGATIALLHEVFEEKGRQINQSARHLETLTEQKNLETSSGYEEFMANIPVEKRGTLLCLEMADHYLTVHTDKGRHMMLMRLKDATALLRQYPGLQTHRSWWVAHDAVVKVVKSGRKFHLELSNELSVPVSRSFIDNVKAAGLGQ</sequence>
<feature type="transmembrane region" description="Helical" evidence="2">
    <location>
        <begin position="63"/>
        <end position="83"/>
    </location>
</feature>
<keyword evidence="2" id="KW-0472">Membrane</keyword>
<keyword evidence="1" id="KW-0902">Two-component regulatory system</keyword>
<dbReference type="SMART" id="SM00850">
    <property type="entry name" value="LytTR"/>
    <property type="match status" value="1"/>
</dbReference>
<dbReference type="GO" id="GO:0000160">
    <property type="term" value="P:phosphorelay signal transduction system"/>
    <property type="evidence" value="ECO:0007669"/>
    <property type="project" value="UniProtKB-KW"/>
</dbReference>
<proteinExistence type="predicted"/>
<dbReference type="Pfam" id="PF04397">
    <property type="entry name" value="LytTR"/>
    <property type="match status" value="1"/>
</dbReference>
<keyword evidence="2" id="KW-0812">Transmembrane</keyword>
<evidence type="ECO:0000256" key="1">
    <source>
        <dbReference type="ARBA" id="ARBA00023012"/>
    </source>
</evidence>
<gene>
    <name evidence="4" type="ORF">CS022_16790</name>
</gene>
<accession>A0A4Q0YSW9</accession>
<name>A0A4Q0YSW9_9GAMM</name>
<dbReference type="InterPro" id="IPR007492">
    <property type="entry name" value="LytTR_DNA-bd_dom"/>
</dbReference>
<evidence type="ECO:0000259" key="3">
    <source>
        <dbReference type="PROSITE" id="PS50930"/>
    </source>
</evidence>
<dbReference type="EMBL" id="PEIB01000024">
    <property type="protein sequence ID" value="RXJ72209.1"/>
    <property type="molecule type" value="Genomic_DNA"/>
</dbReference>
<keyword evidence="5" id="KW-1185">Reference proteome</keyword>
<keyword evidence="2" id="KW-1133">Transmembrane helix</keyword>
<evidence type="ECO:0000313" key="5">
    <source>
        <dbReference type="Proteomes" id="UP000290287"/>
    </source>
</evidence>
<evidence type="ECO:0000313" key="4">
    <source>
        <dbReference type="EMBL" id="RXJ72209.1"/>
    </source>
</evidence>
<feature type="transmembrane region" description="Helical" evidence="2">
    <location>
        <begin position="130"/>
        <end position="149"/>
    </location>
</feature>
<evidence type="ECO:0000256" key="2">
    <source>
        <dbReference type="SAM" id="Phobius"/>
    </source>
</evidence>
<feature type="transmembrane region" description="Helical" evidence="2">
    <location>
        <begin position="33"/>
        <end position="51"/>
    </location>
</feature>